<dbReference type="Proteomes" id="UP001642482">
    <property type="component" value="Unassembled WGS sequence"/>
</dbReference>
<evidence type="ECO:0008006" key="4">
    <source>
        <dbReference type="Google" id="ProtNLM"/>
    </source>
</evidence>
<dbReference type="Gene3D" id="3.50.30.50">
    <property type="entry name" value="Putative cyclase"/>
    <property type="match status" value="1"/>
</dbReference>
<protein>
    <recommendedName>
        <fullName evidence="4">Cyclase</fullName>
    </recommendedName>
</protein>
<dbReference type="InterPro" id="IPR037175">
    <property type="entry name" value="KFase_sf"/>
</dbReference>
<evidence type="ECO:0000313" key="3">
    <source>
        <dbReference type="Proteomes" id="UP001642482"/>
    </source>
</evidence>
<evidence type="ECO:0000256" key="1">
    <source>
        <dbReference type="ARBA" id="ARBA00007865"/>
    </source>
</evidence>
<dbReference type="PANTHER" id="PTHR34861:SF11">
    <property type="entry name" value="CYCLASE"/>
    <property type="match status" value="1"/>
</dbReference>
<comment type="caution">
    <text evidence="2">The sequence shown here is derived from an EMBL/GenBank/DDBJ whole genome shotgun (WGS) entry which is preliminary data.</text>
</comment>
<proteinExistence type="inferred from homology"/>
<reference evidence="2 3" key="1">
    <citation type="submission" date="2024-01" db="EMBL/GenBank/DDBJ databases">
        <authorList>
            <person name="Allen C."/>
            <person name="Tagirdzhanova G."/>
        </authorList>
    </citation>
    <scope>NUCLEOTIDE SEQUENCE [LARGE SCALE GENOMIC DNA]</scope>
</reference>
<dbReference type="InterPro" id="IPR007325">
    <property type="entry name" value="KFase/CYL"/>
</dbReference>
<comment type="similarity">
    <text evidence="1">Belongs to the Cyclase 1 superfamily.</text>
</comment>
<dbReference type="Pfam" id="PF04199">
    <property type="entry name" value="Cyclase"/>
    <property type="match status" value="1"/>
</dbReference>
<organism evidence="2 3">
    <name type="scientific">Sporothrix eucalyptigena</name>
    <dbReference type="NCBI Taxonomy" id="1812306"/>
    <lineage>
        <taxon>Eukaryota</taxon>
        <taxon>Fungi</taxon>
        <taxon>Dikarya</taxon>
        <taxon>Ascomycota</taxon>
        <taxon>Pezizomycotina</taxon>
        <taxon>Sordariomycetes</taxon>
        <taxon>Sordariomycetidae</taxon>
        <taxon>Ophiostomatales</taxon>
        <taxon>Ophiostomataceae</taxon>
        <taxon>Sporothrix</taxon>
    </lineage>
</organism>
<dbReference type="SUPFAM" id="SSF102198">
    <property type="entry name" value="Putative cyclase"/>
    <property type="match status" value="1"/>
</dbReference>
<keyword evidence="3" id="KW-1185">Reference proteome</keyword>
<dbReference type="PANTHER" id="PTHR34861">
    <property type="match status" value="1"/>
</dbReference>
<sequence>MPLPPTPPFSALPLDKSGPRGNAWGLFGPGDQLGMLNRLTPENTMAAASEIRHGIRVSTDWSLAGPEITFVQRTPLQQHVHQLNGRCINDDVLTFNTQSSSQWDGFRHFGPHSPATWPKTGYQNERLYFRGLKQEDIQNSTENGIDVWVENGGIVGRGVLLDWASWVAAQPDRPAPDLLAPTPIPVTDLVAVAEAQGVTFRPGDILLIRSGLVGLLKTLPRDQLQAYMDIKPEPPVMGVQAGEPLLQWIWEHQFSAVAGDMMVFEVQPVLDPAHTCHEWLIAGWGMPIGELFDMERLAEECKKVKKWTFFFSSVPLKVPGGIASPPNGVAIL</sequence>
<dbReference type="EMBL" id="CAWUHD010000009">
    <property type="protein sequence ID" value="CAK7212722.1"/>
    <property type="molecule type" value="Genomic_DNA"/>
</dbReference>
<accession>A0ABP0AZJ5</accession>
<gene>
    <name evidence="2" type="ORF">SEUCBS140593_001599</name>
</gene>
<name>A0ABP0AZJ5_9PEZI</name>
<evidence type="ECO:0000313" key="2">
    <source>
        <dbReference type="EMBL" id="CAK7212722.1"/>
    </source>
</evidence>